<dbReference type="AlphaFoldDB" id="A0A4S2N8E1"/>
<dbReference type="InParanoid" id="A0A4S2N8E1"/>
<feature type="region of interest" description="Disordered" evidence="1">
    <location>
        <begin position="1"/>
        <end position="22"/>
    </location>
</feature>
<proteinExistence type="predicted"/>
<evidence type="ECO:0000313" key="2">
    <source>
        <dbReference type="EMBL" id="TGZ85464.1"/>
    </source>
</evidence>
<keyword evidence="3" id="KW-1185">Reference proteome</keyword>
<evidence type="ECO:0000313" key="3">
    <source>
        <dbReference type="Proteomes" id="UP000298138"/>
    </source>
</evidence>
<gene>
    <name evidence="2" type="ORF">EX30DRAFT_24552</name>
</gene>
<sequence length="119" mass="13901">MEEGRWSGNRSLGDGRKEREDGEWDARCWEGIVGCVCVWAWWGWWDHFCCRLRCGSDMMPARADQYKYRYKLFWFSGGAQTSEGSVWDISKESTLKRDRIEAVHGWGCRSPSHTAGELR</sequence>
<dbReference type="EMBL" id="ML220112">
    <property type="protein sequence ID" value="TGZ85464.1"/>
    <property type="molecule type" value="Genomic_DNA"/>
</dbReference>
<dbReference type="Proteomes" id="UP000298138">
    <property type="component" value="Unassembled WGS sequence"/>
</dbReference>
<name>A0A4S2N8E1_9PEZI</name>
<reference evidence="2 3" key="1">
    <citation type="submission" date="2019-04" db="EMBL/GenBank/DDBJ databases">
        <title>Comparative genomics and transcriptomics to analyze fruiting body development in filamentous ascomycetes.</title>
        <authorList>
            <consortium name="DOE Joint Genome Institute"/>
            <person name="Lutkenhaus R."/>
            <person name="Traeger S."/>
            <person name="Breuer J."/>
            <person name="Kuo A."/>
            <person name="Lipzen A."/>
            <person name="Pangilinan J."/>
            <person name="Dilworth D."/>
            <person name="Sandor L."/>
            <person name="Poggeler S."/>
            <person name="Barry K."/>
            <person name="Grigoriev I.V."/>
            <person name="Nowrousian M."/>
        </authorList>
    </citation>
    <scope>NUCLEOTIDE SEQUENCE [LARGE SCALE GENOMIC DNA]</scope>
    <source>
        <strain evidence="2 3">CBS 389.68</strain>
    </source>
</reference>
<organism evidence="2 3">
    <name type="scientific">Ascodesmis nigricans</name>
    <dbReference type="NCBI Taxonomy" id="341454"/>
    <lineage>
        <taxon>Eukaryota</taxon>
        <taxon>Fungi</taxon>
        <taxon>Dikarya</taxon>
        <taxon>Ascomycota</taxon>
        <taxon>Pezizomycotina</taxon>
        <taxon>Pezizomycetes</taxon>
        <taxon>Pezizales</taxon>
        <taxon>Ascodesmidaceae</taxon>
        <taxon>Ascodesmis</taxon>
    </lineage>
</organism>
<evidence type="ECO:0000256" key="1">
    <source>
        <dbReference type="SAM" id="MobiDB-lite"/>
    </source>
</evidence>
<accession>A0A4S2N8E1</accession>
<protein>
    <submittedName>
        <fullName evidence="2">Uncharacterized protein</fullName>
    </submittedName>
</protein>
<feature type="compositionally biased region" description="Basic and acidic residues" evidence="1">
    <location>
        <begin position="13"/>
        <end position="22"/>
    </location>
</feature>